<dbReference type="EMBL" id="JAUUUS010000004">
    <property type="protein sequence ID" value="MDP1446570.1"/>
    <property type="molecule type" value="Genomic_DNA"/>
</dbReference>
<keyword evidence="5 14" id="KW-0732">Signal</keyword>
<evidence type="ECO:0000313" key="17">
    <source>
        <dbReference type="EMBL" id="MDP1446570.1"/>
    </source>
</evidence>
<dbReference type="InterPro" id="IPR012910">
    <property type="entry name" value="Plug_dom"/>
</dbReference>
<keyword evidence="2 10" id="KW-0813">Transport</keyword>
<keyword evidence="4 10" id="KW-0812">Transmembrane</keyword>
<dbReference type="InterPro" id="IPR039426">
    <property type="entry name" value="TonB-dep_rcpt-like"/>
</dbReference>
<evidence type="ECO:0000256" key="13">
    <source>
        <dbReference type="SAM" id="MobiDB-lite"/>
    </source>
</evidence>
<dbReference type="SUPFAM" id="SSF56935">
    <property type="entry name" value="Porins"/>
    <property type="match status" value="1"/>
</dbReference>
<dbReference type="AlphaFoldDB" id="A0AAW8AS57"/>
<dbReference type="GO" id="GO:0015344">
    <property type="term" value="F:siderophore uptake transmembrane transporter activity"/>
    <property type="evidence" value="ECO:0007669"/>
    <property type="project" value="TreeGrafter"/>
</dbReference>
<evidence type="ECO:0000256" key="3">
    <source>
        <dbReference type="ARBA" id="ARBA00022452"/>
    </source>
</evidence>
<evidence type="ECO:0000256" key="2">
    <source>
        <dbReference type="ARBA" id="ARBA00022448"/>
    </source>
</evidence>
<name>A0AAW8AS57_ACILW</name>
<dbReference type="InterPro" id="IPR000531">
    <property type="entry name" value="Beta-barrel_TonB"/>
</dbReference>
<dbReference type="InterPro" id="IPR010917">
    <property type="entry name" value="TonB_rcpt_CS"/>
</dbReference>
<dbReference type="Pfam" id="PF00593">
    <property type="entry name" value="TonB_dep_Rec_b-barrel"/>
    <property type="match status" value="1"/>
</dbReference>
<evidence type="ECO:0000256" key="10">
    <source>
        <dbReference type="PROSITE-ProRule" id="PRU01360"/>
    </source>
</evidence>
<dbReference type="PROSITE" id="PS01156">
    <property type="entry name" value="TONB_DEPENDENT_REC_2"/>
    <property type="match status" value="1"/>
</dbReference>
<evidence type="ECO:0000256" key="6">
    <source>
        <dbReference type="ARBA" id="ARBA00023065"/>
    </source>
</evidence>
<comment type="caution">
    <text evidence="17">The sequence shown here is derived from an EMBL/GenBank/DDBJ whole genome shotgun (WGS) entry which is preliminary data.</text>
</comment>
<evidence type="ECO:0000256" key="14">
    <source>
        <dbReference type="SAM" id="SignalP"/>
    </source>
</evidence>
<organism evidence="17 18">
    <name type="scientific">Acinetobacter lwoffii</name>
    <dbReference type="NCBI Taxonomy" id="28090"/>
    <lineage>
        <taxon>Bacteria</taxon>
        <taxon>Pseudomonadati</taxon>
        <taxon>Pseudomonadota</taxon>
        <taxon>Gammaproteobacteria</taxon>
        <taxon>Moraxellales</taxon>
        <taxon>Moraxellaceae</taxon>
        <taxon>Acinetobacter</taxon>
    </lineage>
</organism>
<keyword evidence="7 12" id="KW-0798">TonB box</keyword>
<evidence type="ECO:0000256" key="7">
    <source>
        <dbReference type="ARBA" id="ARBA00023077"/>
    </source>
</evidence>
<keyword evidence="6" id="KW-0406">Ion transport</keyword>
<protein>
    <submittedName>
        <fullName evidence="17">TonB-dependent receptor</fullName>
    </submittedName>
</protein>
<keyword evidence="17" id="KW-0675">Receptor</keyword>
<reference evidence="17" key="1">
    <citation type="submission" date="2023-07" db="EMBL/GenBank/DDBJ databases">
        <title>Dynamics of blaOXA-23 gene transmission in Acinetobacter spp. from contaminated veterinary surfaces.</title>
        <authorList>
            <person name="Moreira Da Silva J."/>
            <person name="Menezes J."/>
            <person name="Fernandes L."/>
            <person name="Marques C."/>
            <person name="Amaral A."/>
            <person name="Timofte D."/>
            <person name="Pomba C."/>
        </authorList>
    </citation>
    <scope>NUCLEOTIDE SEQUENCE</scope>
    <source>
        <strain evidence="17">CMVB11Z4A1</strain>
    </source>
</reference>
<evidence type="ECO:0000256" key="4">
    <source>
        <dbReference type="ARBA" id="ARBA00022692"/>
    </source>
</evidence>
<dbReference type="PANTHER" id="PTHR30069">
    <property type="entry name" value="TONB-DEPENDENT OUTER MEMBRANE RECEPTOR"/>
    <property type="match status" value="1"/>
</dbReference>
<evidence type="ECO:0000259" key="15">
    <source>
        <dbReference type="Pfam" id="PF00593"/>
    </source>
</evidence>
<keyword evidence="3 10" id="KW-1134">Transmembrane beta strand</keyword>
<dbReference type="Gene3D" id="2.40.170.20">
    <property type="entry name" value="TonB-dependent receptor, beta-barrel domain"/>
    <property type="match status" value="1"/>
</dbReference>
<feature type="signal peptide" evidence="14">
    <location>
        <begin position="1"/>
        <end position="23"/>
    </location>
</feature>
<evidence type="ECO:0000256" key="8">
    <source>
        <dbReference type="ARBA" id="ARBA00023136"/>
    </source>
</evidence>
<dbReference type="GO" id="GO:0044718">
    <property type="term" value="P:siderophore transmembrane transport"/>
    <property type="evidence" value="ECO:0007669"/>
    <property type="project" value="TreeGrafter"/>
</dbReference>
<evidence type="ECO:0000256" key="1">
    <source>
        <dbReference type="ARBA" id="ARBA00004571"/>
    </source>
</evidence>
<dbReference type="Gene3D" id="2.170.130.10">
    <property type="entry name" value="TonB-dependent receptor, plug domain"/>
    <property type="match status" value="1"/>
</dbReference>
<comment type="similarity">
    <text evidence="10 12">Belongs to the TonB-dependent receptor family.</text>
</comment>
<keyword evidence="9 10" id="KW-0998">Cell outer membrane</keyword>
<feature type="chain" id="PRO_5043835448" evidence="14">
    <location>
        <begin position="24"/>
        <end position="739"/>
    </location>
</feature>
<dbReference type="InterPro" id="IPR036942">
    <property type="entry name" value="Beta-barrel_TonB_sf"/>
</dbReference>
<dbReference type="GO" id="GO:0009279">
    <property type="term" value="C:cell outer membrane"/>
    <property type="evidence" value="ECO:0007669"/>
    <property type="project" value="UniProtKB-SubCell"/>
</dbReference>
<evidence type="ECO:0000256" key="9">
    <source>
        <dbReference type="ARBA" id="ARBA00023237"/>
    </source>
</evidence>
<dbReference type="PANTHER" id="PTHR30069:SF53">
    <property type="entry name" value="COLICIN I RECEPTOR-RELATED"/>
    <property type="match status" value="1"/>
</dbReference>
<evidence type="ECO:0000256" key="11">
    <source>
        <dbReference type="PROSITE-ProRule" id="PRU10144"/>
    </source>
</evidence>
<evidence type="ECO:0000256" key="5">
    <source>
        <dbReference type="ARBA" id="ARBA00022729"/>
    </source>
</evidence>
<comment type="subcellular location">
    <subcellularLocation>
        <location evidence="1 10">Cell outer membrane</location>
        <topology evidence="1 10">Multi-pass membrane protein</topology>
    </subcellularLocation>
</comment>
<feature type="short sequence motif" description="TonB C-terminal box" evidence="11">
    <location>
        <begin position="722"/>
        <end position="739"/>
    </location>
</feature>
<evidence type="ECO:0000259" key="16">
    <source>
        <dbReference type="Pfam" id="PF07715"/>
    </source>
</evidence>
<gene>
    <name evidence="17" type="ORF">Q8G51_01635</name>
</gene>
<dbReference type="CDD" id="cd01347">
    <property type="entry name" value="ligand_gated_channel"/>
    <property type="match status" value="1"/>
</dbReference>
<keyword evidence="8 10" id="KW-0472">Membrane</keyword>
<dbReference type="Pfam" id="PF07715">
    <property type="entry name" value="Plug"/>
    <property type="match status" value="1"/>
</dbReference>
<proteinExistence type="inferred from homology"/>
<dbReference type="RefSeq" id="WP_305157628.1">
    <property type="nucleotide sequence ID" value="NZ_JAUUUQ010000004.1"/>
</dbReference>
<accession>A0AAW8AS57</accession>
<feature type="domain" description="TonB-dependent receptor-like beta-barrel" evidence="15">
    <location>
        <begin position="258"/>
        <end position="697"/>
    </location>
</feature>
<evidence type="ECO:0000313" key="18">
    <source>
        <dbReference type="Proteomes" id="UP001242129"/>
    </source>
</evidence>
<sequence length="739" mass="81571">MHSFSLRPLTLAILGVTATSAFAETVNETATPTTTHQMSTIVVSAAGYEQKIKDAPASITVLTEEDFKTKRITSIADALIDVEGVDISPSAGKTGGLNIRMRGMDSEYTLVLVDGRRQNTVGSITPNGFGESNNSFIPPISAIERIEVIKGPASTLYGSDAMGGVVNIITKKVSPEWTGAVTLEGTILPNYSEFGNQRSVDAFISGPLIQDKLGIQLRARKAERDQSHLTNEEEAAELTQGNNPTKSDLETIGTRLTYTPNDDHAISFEYEQTEQWYDNSKGQLGTLGAAGGYRQAQEYNREKLALIHEWQNSLGQLDSSISQNKTETVGRLLPARLLPLENDNLTTQTLPRLLESEDLVFDTKFSTQHFENHNLVFGGQWWDATITDGLRTNKDVSFDQVGLFVEDTWQFTPSLALTLGARYDDHSTFGDFFTPRAYLVWNANDQWTVKGGYAEGYKAPRLEQLVDGIYNVSGQGATPSFGNPNLKPETSQNLELGFYFDALNGFKANLTGFYSTIDDKIVSGADEFGCGASTSDAPLLSNAECNSYLSDRGTPWAIQPGDSWEVSRNVNAEEVELYGLELGSQWQVSDAVKLAANYTWTQSEITKGEDKGLQLNDTPEHIVNASANWQVADNTNLWARGEYRSEKSRYLGKSNLSGNDKTIQDALGDYKSYGLFHLGANFNITNNWDLGIGLYNVFDKDFTDYVYLPTLTGRGSKYRNKYSNTQEGRRVQLSTTFKF</sequence>
<dbReference type="InterPro" id="IPR037066">
    <property type="entry name" value="Plug_dom_sf"/>
</dbReference>
<dbReference type="Proteomes" id="UP001242129">
    <property type="component" value="Unassembled WGS sequence"/>
</dbReference>
<dbReference type="PROSITE" id="PS52016">
    <property type="entry name" value="TONB_DEPENDENT_REC_3"/>
    <property type="match status" value="1"/>
</dbReference>
<evidence type="ECO:0000256" key="12">
    <source>
        <dbReference type="RuleBase" id="RU003357"/>
    </source>
</evidence>
<feature type="domain" description="TonB-dependent receptor plug" evidence="16">
    <location>
        <begin position="52"/>
        <end position="165"/>
    </location>
</feature>
<feature type="region of interest" description="Disordered" evidence="13">
    <location>
        <begin position="224"/>
        <end position="248"/>
    </location>
</feature>